<name>A0A0P9D726_9CHLR</name>
<dbReference type="AlphaFoldDB" id="A0A0P9D726"/>
<feature type="non-terminal residue" evidence="2">
    <location>
        <position position="340"/>
    </location>
</feature>
<keyword evidence="3" id="KW-1185">Reference proteome</keyword>
<dbReference type="EMBL" id="LJCR01001104">
    <property type="protein sequence ID" value="KPV51035.1"/>
    <property type="molecule type" value="Genomic_DNA"/>
</dbReference>
<feature type="domain" description="PLD phosphodiesterase" evidence="1">
    <location>
        <begin position="122"/>
        <end position="149"/>
    </location>
</feature>
<dbReference type="Gene3D" id="3.30.870.10">
    <property type="entry name" value="Endonuclease Chain A"/>
    <property type="match status" value="2"/>
</dbReference>
<dbReference type="Proteomes" id="UP000050509">
    <property type="component" value="Unassembled WGS sequence"/>
</dbReference>
<accession>A0A0P9D726</accession>
<dbReference type="InterPro" id="IPR001736">
    <property type="entry name" value="PLipase_D/transphosphatidylase"/>
</dbReference>
<dbReference type="Pfam" id="PF13091">
    <property type="entry name" value="PLDc_2"/>
    <property type="match status" value="2"/>
</dbReference>
<organism evidence="2 3">
    <name type="scientific">Kouleothrix aurantiaca</name>
    <dbReference type="NCBI Taxonomy" id="186479"/>
    <lineage>
        <taxon>Bacteria</taxon>
        <taxon>Bacillati</taxon>
        <taxon>Chloroflexota</taxon>
        <taxon>Chloroflexia</taxon>
        <taxon>Chloroflexales</taxon>
        <taxon>Roseiflexineae</taxon>
        <taxon>Roseiflexaceae</taxon>
        <taxon>Kouleothrix</taxon>
    </lineage>
</organism>
<gene>
    <name evidence="2" type="ORF">SE17_23525</name>
</gene>
<dbReference type="PANTHER" id="PTHR21248">
    <property type="entry name" value="CARDIOLIPIN SYNTHASE"/>
    <property type="match status" value="1"/>
</dbReference>
<dbReference type="PROSITE" id="PS50035">
    <property type="entry name" value="PLD"/>
    <property type="match status" value="1"/>
</dbReference>
<evidence type="ECO:0000313" key="3">
    <source>
        <dbReference type="Proteomes" id="UP000050509"/>
    </source>
</evidence>
<evidence type="ECO:0000259" key="1">
    <source>
        <dbReference type="PROSITE" id="PS50035"/>
    </source>
</evidence>
<dbReference type="GO" id="GO:0030572">
    <property type="term" value="F:phosphatidyltransferase activity"/>
    <property type="evidence" value="ECO:0007669"/>
    <property type="project" value="UniProtKB-ARBA"/>
</dbReference>
<protein>
    <recommendedName>
        <fullName evidence="1">PLD phosphodiesterase domain-containing protein</fullName>
    </recommendedName>
</protein>
<dbReference type="SUPFAM" id="SSF56024">
    <property type="entry name" value="Phospholipase D/nuclease"/>
    <property type="match status" value="2"/>
</dbReference>
<comment type="caution">
    <text evidence="2">The sequence shown here is derived from an EMBL/GenBank/DDBJ whole genome shotgun (WGS) entry which is preliminary data.</text>
</comment>
<sequence length="340" mass="38014">MIVPRSNRLNRALTRVSDAPLREGNSLTLLQNGSETYADWLGAIKNAKRWIHLENYIFQNDGIGQRFADALAERAAAGVRVRVLYDWFGSLDVSRSFWRHMRQNGVDVRVFNPLAFTSPFDVVNRDHRKLLAVDGEYASIGGVCIADPWLDKSPVTGLPYRDTAVRVLGPAIADIERAFADVWRHAGTPLPPDEHPPHGSLQPTGSVSARVIVQEPERMRMLRVFQVMLAAVEKRVWLADAYFLAAPILREALMASARDGIDVRILLPSTNDLPMVGALSRYGYQPLIEAGVQIWEYAGLMMHAKTTVADGWWSKVGSTNLNVTGLETNWEIDLVAEDWE</sequence>
<evidence type="ECO:0000313" key="2">
    <source>
        <dbReference type="EMBL" id="KPV51035.1"/>
    </source>
</evidence>
<dbReference type="InterPro" id="IPR025202">
    <property type="entry name" value="PLD-like_dom"/>
</dbReference>
<dbReference type="CDD" id="cd09110">
    <property type="entry name" value="PLDc_CLS_1"/>
    <property type="match status" value="1"/>
</dbReference>
<reference evidence="2 3" key="1">
    <citation type="submission" date="2015-09" db="EMBL/GenBank/DDBJ databases">
        <title>Draft genome sequence of Kouleothrix aurantiaca JCM 19913.</title>
        <authorList>
            <person name="Hemp J."/>
        </authorList>
    </citation>
    <scope>NUCLEOTIDE SEQUENCE [LARGE SCALE GENOMIC DNA]</scope>
    <source>
        <strain evidence="2 3">COM-B</strain>
    </source>
</reference>
<dbReference type="GO" id="GO:0032049">
    <property type="term" value="P:cardiolipin biosynthetic process"/>
    <property type="evidence" value="ECO:0007669"/>
    <property type="project" value="UniProtKB-ARBA"/>
</dbReference>
<dbReference type="PANTHER" id="PTHR21248:SF22">
    <property type="entry name" value="PHOSPHOLIPASE D"/>
    <property type="match status" value="1"/>
</dbReference>
<proteinExistence type="predicted"/>